<dbReference type="Pfam" id="PF01172">
    <property type="entry name" value="SBDS_N"/>
    <property type="match status" value="1"/>
</dbReference>
<evidence type="ECO:0000256" key="4">
    <source>
        <dbReference type="ARBA" id="ARBA00022490"/>
    </source>
</evidence>
<reference evidence="12 13" key="1">
    <citation type="journal article" date="2019" name="Sci. Rep.">
        <title>Nanopore sequencing improves the draft genome of the human pathogenic amoeba Naegleria fowleri.</title>
        <authorList>
            <person name="Liechti N."/>
            <person name="Schurch N."/>
            <person name="Bruggmann R."/>
            <person name="Wittwer M."/>
        </authorList>
    </citation>
    <scope>NUCLEOTIDE SEQUENCE [LARGE SCALE GENOMIC DNA]</scope>
    <source>
        <strain evidence="12 13">ATCC 30894</strain>
    </source>
</reference>
<dbReference type="InterPro" id="IPR018978">
    <property type="entry name" value="SDO1/SBDS_central"/>
</dbReference>
<dbReference type="InterPro" id="IPR019783">
    <property type="entry name" value="SDO1/SBDS_N"/>
</dbReference>
<feature type="region of interest" description="Disordered" evidence="8">
    <location>
        <begin position="211"/>
        <end position="468"/>
    </location>
</feature>
<evidence type="ECO:0000256" key="5">
    <source>
        <dbReference type="ARBA" id="ARBA00022517"/>
    </source>
</evidence>
<name>A0A6A5C8I3_NAEFO</name>
<keyword evidence="5" id="KW-0690">Ribosome biogenesis</keyword>
<dbReference type="NCBIfam" id="TIGR00291">
    <property type="entry name" value="RNA_SBDS"/>
    <property type="match status" value="1"/>
</dbReference>
<comment type="similarity">
    <text evidence="3">Belongs to the SDO1/SBDS family.</text>
</comment>
<dbReference type="RefSeq" id="XP_044566771.1">
    <property type="nucleotide sequence ID" value="XM_044702381.1"/>
</dbReference>
<dbReference type="VEuPathDB" id="AmoebaDB:FDP41_011919"/>
<protein>
    <submittedName>
        <fullName evidence="12">Uncharacterized protein</fullName>
    </submittedName>
</protein>
<feature type="compositionally biased region" description="Basic residues" evidence="8">
    <location>
        <begin position="270"/>
        <end position="279"/>
    </location>
</feature>
<dbReference type="GO" id="GO:0005737">
    <property type="term" value="C:cytoplasm"/>
    <property type="evidence" value="ECO:0007669"/>
    <property type="project" value="UniProtKB-SubCell"/>
</dbReference>
<dbReference type="GO" id="GO:0042256">
    <property type="term" value="P:cytosolic ribosome assembly"/>
    <property type="evidence" value="ECO:0007669"/>
    <property type="project" value="InterPro"/>
</dbReference>
<keyword evidence="13" id="KW-1185">Reference proteome</keyword>
<organism evidence="12 13">
    <name type="scientific">Naegleria fowleri</name>
    <name type="common">Brain eating amoeba</name>
    <dbReference type="NCBI Taxonomy" id="5763"/>
    <lineage>
        <taxon>Eukaryota</taxon>
        <taxon>Discoba</taxon>
        <taxon>Heterolobosea</taxon>
        <taxon>Tetramitia</taxon>
        <taxon>Eutetramitia</taxon>
        <taxon>Vahlkampfiidae</taxon>
        <taxon>Naegleria</taxon>
    </lineage>
</organism>
<evidence type="ECO:0000259" key="9">
    <source>
        <dbReference type="Pfam" id="PF01172"/>
    </source>
</evidence>
<dbReference type="PANTHER" id="PTHR10927">
    <property type="entry name" value="RIBOSOME MATURATION PROTEIN SBDS"/>
    <property type="match status" value="1"/>
</dbReference>
<dbReference type="Pfam" id="PF20268">
    <property type="entry name" value="SBDS_C"/>
    <property type="match status" value="1"/>
</dbReference>
<dbReference type="GeneID" id="68119134"/>
<dbReference type="InterPro" id="IPR002140">
    <property type="entry name" value="Sdo1/SBDS"/>
</dbReference>
<comment type="caution">
    <text evidence="12">The sequence shown here is derived from an EMBL/GenBank/DDBJ whole genome shotgun (WGS) entry which is preliminary data.</text>
</comment>
<evidence type="ECO:0000313" key="12">
    <source>
        <dbReference type="EMBL" id="KAF0982058.1"/>
    </source>
</evidence>
<dbReference type="OMA" id="YRECDSF"/>
<dbReference type="InterPro" id="IPR036786">
    <property type="entry name" value="Ribosome_mat_SBDS_N_sf"/>
</dbReference>
<dbReference type="Gene3D" id="3.30.1250.10">
    <property type="entry name" value="Ribosome maturation protein SBDS, N-terminal domain"/>
    <property type="match status" value="1"/>
</dbReference>
<sequence length="468" mass="53595">MSWRKGIEKDLDEVVQIDTVFTNVSKGEAAKKSDLLKYFNTSDTREVCKIILREGELQVSPKERELMYESMFKDIVTIITNKCINPDTQRPYPGGVIERALKEQIHFSVKPSKSTKQQALEAIRKLKKKIPIERAHMRLKCTVSGKENVRKLRQLFKNSNKEEEQVKIEKDDYDQDSETANIVCLVDPGLYRDIFDLIQDDGEVQVLDTAVSEEGDTTIDEIEEAEVENKADHQEESTEPVEEQDDEEENLSSKKSKKKEAAVESDSKQKKSKKEKKTKATAEEVASDEEETTTKKIKKKSKAQKEESDEEFEETSKSSKNVTNHIESDEENEDSSVKRSNKKDKKKSKKNKQQKNNSDDEQPSKKGDEEALSDNAEEVHSQPKKPSKKELKKAKKNKQTLTEEEGQESSDEDEQAPVAKTKSHQPQSSTNNIEENEIEENIEIPKTKPTRKERKKKGNKKNVESDDE</sequence>
<dbReference type="EMBL" id="VFQX01000012">
    <property type="protein sequence ID" value="KAF0982058.1"/>
    <property type="molecule type" value="Genomic_DNA"/>
</dbReference>
<feature type="compositionally biased region" description="Acidic residues" evidence="8">
    <location>
        <begin position="211"/>
        <end position="226"/>
    </location>
</feature>
<dbReference type="OrthoDB" id="10253092at2759"/>
<feature type="compositionally biased region" description="Basic residues" evidence="8">
    <location>
        <begin position="339"/>
        <end position="353"/>
    </location>
</feature>
<dbReference type="SUPFAM" id="SSF89895">
    <property type="entry name" value="FYSH domain"/>
    <property type="match status" value="1"/>
</dbReference>
<keyword evidence="6" id="KW-0539">Nucleus</keyword>
<gene>
    <name evidence="12" type="ORF">FDP41_011919</name>
</gene>
<dbReference type="SUPFAM" id="SSF109728">
    <property type="entry name" value="Hypothetical protein AF0491, middle domain"/>
    <property type="match status" value="1"/>
</dbReference>
<dbReference type="Gene3D" id="1.10.10.900">
    <property type="entry name" value="SBDS protein C-terminal domain, subdomain 1"/>
    <property type="match status" value="1"/>
</dbReference>
<dbReference type="InterPro" id="IPR039100">
    <property type="entry name" value="Sdo1/SBDS-like"/>
</dbReference>
<evidence type="ECO:0000259" key="10">
    <source>
        <dbReference type="Pfam" id="PF09377"/>
    </source>
</evidence>
<comment type="subcellular location">
    <subcellularLocation>
        <location evidence="2">Cytoplasm</location>
    </subcellularLocation>
    <subcellularLocation>
        <location evidence="1">Nucleus</location>
    </subcellularLocation>
</comment>
<dbReference type="InterPro" id="IPR046928">
    <property type="entry name" value="SDO1/SBDS_C"/>
</dbReference>
<dbReference type="PANTHER" id="PTHR10927:SF1">
    <property type="entry name" value="RIBOSOME MATURATION PROTEIN SBDS"/>
    <property type="match status" value="1"/>
</dbReference>
<dbReference type="Proteomes" id="UP000444721">
    <property type="component" value="Unassembled WGS sequence"/>
</dbReference>
<feature type="compositionally biased region" description="Acidic residues" evidence="8">
    <location>
        <begin position="402"/>
        <end position="415"/>
    </location>
</feature>
<dbReference type="VEuPathDB" id="AmoebaDB:NF0068350"/>
<feature type="domain" description="Ribosome maturation protein SDO1/SBDS N-terminal" evidence="9">
    <location>
        <begin position="2"/>
        <end position="64"/>
    </location>
</feature>
<feature type="compositionally biased region" description="Basic and acidic residues" evidence="8">
    <location>
        <begin position="227"/>
        <end position="236"/>
    </location>
</feature>
<evidence type="ECO:0000256" key="3">
    <source>
        <dbReference type="ARBA" id="ARBA00007433"/>
    </source>
</evidence>
<evidence type="ECO:0000256" key="2">
    <source>
        <dbReference type="ARBA" id="ARBA00004496"/>
    </source>
</evidence>
<feature type="compositionally biased region" description="Basic residues" evidence="8">
    <location>
        <begin position="382"/>
        <end position="398"/>
    </location>
</feature>
<feature type="compositionally biased region" description="Acidic residues" evidence="8">
    <location>
        <begin position="237"/>
        <end position="250"/>
    </location>
</feature>
<keyword evidence="4" id="KW-0963">Cytoplasm</keyword>
<dbReference type="Gene3D" id="3.30.70.240">
    <property type="match status" value="1"/>
</dbReference>
<dbReference type="VEuPathDB" id="AmoebaDB:NfTy_022700"/>
<evidence type="ECO:0000256" key="7">
    <source>
        <dbReference type="ARBA" id="ARBA00049708"/>
    </source>
</evidence>
<evidence type="ECO:0000313" key="13">
    <source>
        <dbReference type="Proteomes" id="UP000444721"/>
    </source>
</evidence>
<dbReference type="Pfam" id="PF09377">
    <property type="entry name" value="SBDS_domain_II"/>
    <property type="match status" value="1"/>
</dbReference>
<proteinExistence type="inferred from homology"/>
<dbReference type="AlphaFoldDB" id="A0A6A5C8I3"/>
<feature type="compositionally biased region" description="Basic residues" evidence="8">
    <location>
        <begin position="448"/>
        <end position="460"/>
    </location>
</feature>
<evidence type="ECO:0000256" key="1">
    <source>
        <dbReference type="ARBA" id="ARBA00004123"/>
    </source>
</evidence>
<evidence type="ECO:0000256" key="8">
    <source>
        <dbReference type="SAM" id="MobiDB-lite"/>
    </source>
</evidence>
<evidence type="ECO:0000256" key="6">
    <source>
        <dbReference type="ARBA" id="ARBA00023242"/>
    </source>
</evidence>
<dbReference type="GO" id="GO:0005634">
    <property type="term" value="C:nucleus"/>
    <property type="evidence" value="ECO:0007669"/>
    <property type="project" value="UniProtKB-SubCell"/>
</dbReference>
<accession>A0A6A5C8I3</accession>
<dbReference type="InterPro" id="IPR037188">
    <property type="entry name" value="Sdo1/SBDS_central_sf"/>
</dbReference>
<evidence type="ECO:0000259" key="11">
    <source>
        <dbReference type="Pfam" id="PF20268"/>
    </source>
</evidence>
<feature type="domain" description="Ribosome maturation protein SDO1/SBDS C-terminal" evidence="11">
    <location>
        <begin position="137"/>
        <end position="208"/>
    </location>
</feature>
<feature type="compositionally biased region" description="Basic and acidic residues" evidence="8">
    <location>
        <begin position="259"/>
        <end position="269"/>
    </location>
</feature>
<feature type="domain" description="Ribosome maturation protein SDO1/SBDS central" evidence="10">
    <location>
        <begin position="73"/>
        <end position="135"/>
    </location>
</feature>
<comment type="subunit">
    <text evidence="7">Associates with the 60S ribosomal subunit.</text>
</comment>